<protein>
    <recommendedName>
        <fullName evidence="2">SHOCT domain-containing protein</fullName>
    </recommendedName>
</protein>
<dbReference type="RefSeq" id="WP_121687954.1">
    <property type="nucleotide sequence ID" value="NZ_RCUY01000005.1"/>
</dbReference>
<keyword evidence="1" id="KW-0472">Membrane</keyword>
<dbReference type="AlphaFoldDB" id="A0A3L7AQZ7"/>
<feature type="transmembrane region" description="Helical" evidence="1">
    <location>
        <begin position="48"/>
        <end position="68"/>
    </location>
</feature>
<keyword evidence="1" id="KW-0812">Transmembrane</keyword>
<evidence type="ECO:0000313" key="3">
    <source>
        <dbReference type="EMBL" id="RLP82797.1"/>
    </source>
</evidence>
<evidence type="ECO:0000256" key="1">
    <source>
        <dbReference type="SAM" id="Phobius"/>
    </source>
</evidence>
<organism evidence="3 4">
    <name type="scientific">Mycetocola lacteus</name>
    <dbReference type="NCBI Taxonomy" id="76637"/>
    <lineage>
        <taxon>Bacteria</taxon>
        <taxon>Bacillati</taxon>
        <taxon>Actinomycetota</taxon>
        <taxon>Actinomycetes</taxon>
        <taxon>Micrococcales</taxon>
        <taxon>Microbacteriaceae</taxon>
        <taxon>Mycetocola</taxon>
    </lineage>
</organism>
<keyword evidence="4" id="KW-1185">Reference proteome</keyword>
<dbReference type="OrthoDB" id="7596142at2"/>
<reference evidence="3 4" key="1">
    <citation type="submission" date="2018-10" db="EMBL/GenBank/DDBJ databases">
        <authorList>
            <person name="Li J."/>
        </authorList>
    </citation>
    <scope>NUCLEOTIDE SEQUENCE [LARGE SCALE GENOMIC DNA]</scope>
    <source>
        <strain evidence="3 4">JCM 11654</strain>
    </source>
</reference>
<dbReference type="EMBL" id="RCUY01000005">
    <property type="protein sequence ID" value="RLP82797.1"/>
    <property type="molecule type" value="Genomic_DNA"/>
</dbReference>
<keyword evidence="1" id="KW-1133">Transmembrane helix</keyword>
<sequence>MASSIWENFWNVLALLLYIVVFVSYLFALFAVISDLFRDHKLAGGWKALWIVGLIFIPVLTLLVYLIARGSGMAQRSAEAQRSAQNAADAYIREAAGKATPSDEIATAKALFDDGAISEEEFAHLKSKALARA</sequence>
<evidence type="ECO:0000313" key="4">
    <source>
        <dbReference type="Proteomes" id="UP000269438"/>
    </source>
</evidence>
<evidence type="ECO:0000259" key="2">
    <source>
        <dbReference type="Pfam" id="PF09851"/>
    </source>
</evidence>
<dbReference type="InterPro" id="IPR018649">
    <property type="entry name" value="SHOCT"/>
</dbReference>
<accession>A0A3L7AQZ7</accession>
<feature type="transmembrane region" description="Helical" evidence="1">
    <location>
        <begin position="12"/>
        <end position="33"/>
    </location>
</feature>
<dbReference type="GO" id="GO:0005886">
    <property type="term" value="C:plasma membrane"/>
    <property type="evidence" value="ECO:0007669"/>
    <property type="project" value="UniProtKB-SubCell"/>
</dbReference>
<gene>
    <name evidence="3" type="ORF">D9V34_05945</name>
</gene>
<proteinExistence type="predicted"/>
<dbReference type="Proteomes" id="UP000269438">
    <property type="component" value="Unassembled WGS sequence"/>
</dbReference>
<comment type="caution">
    <text evidence="3">The sequence shown here is derived from an EMBL/GenBank/DDBJ whole genome shotgun (WGS) entry which is preliminary data.</text>
</comment>
<feature type="domain" description="SHOCT" evidence="2">
    <location>
        <begin position="103"/>
        <end position="130"/>
    </location>
</feature>
<dbReference type="Pfam" id="PF09851">
    <property type="entry name" value="SHOCT"/>
    <property type="match status" value="1"/>
</dbReference>
<name>A0A3L7AQZ7_9MICO</name>